<evidence type="ECO:0000256" key="5">
    <source>
        <dbReference type="ARBA" id="ARBA00011917"/>
    </source>
</evidence>
<dbReference type="GO" id="GO:0031123">
    <property type="term" value="P:RNA 3'-end processing"/>
    <property type="evidence" value="ECO:0007669"/>
    <property type="project" value="UniProtKB-ARBA"/>
</dbReference>
<dbReference type="HAMAP" id="MF_01374">
    <property type="entry name" value="Glyoxalase_2"/>
    <property type="match status" value="1"/>
</dbReference>
<dbReference type="PANTHER" id="PTHR11935:SF94">
    <property type="entry name" value="TENZING NORGAY, ISOFORM C"/>
    <property type="match status" value="1"/>
</dbReference>
<keyword evidence="6" id="KW-0479">Metal-binding</keyword>
<evidence type="ECO:0000256" key="2">
    <source>
        <dbReference type="ARBA" id="ARBA00001947"/>
    </source>
</evidence>
<evidence type="ECO:0000256" key="6">
    <source>
        <dbReference type="ARBA" id="ARBA00022723"/>
    </source>
</evidence>
<evidence type="ECO:0000259" key="10">
    <source>
        <dbReference type="SMART" id="SM00849"/>
    </source>
</evidence>
<evidence type="ECO:0000256" key="8">
    <source>
        <dbReference type="ARBA" id="ARBA00022833"/>
    </source>
</evidence>
<dbReference type="Gene3D" id="3.60.15.10">
    <property type="entry name" value="Ribonuclease Z/Hydroxyacylglutathione hydrolase-like"/>
    <property type="match status" value="1"/>
</dbReference>
<dbReference type="Pfam" id="PF00753">
    <property type="entry name" value="Lactamase_B"/>
    <property type="match status" value="1"/>
</dbReference>
<dbReference type="InterPro" id="IPR035680">
    <property type="entry name" value="Clx_II_MBL"/>
</dbReference>
<proteinExistence type="inferred from homology"/>
<dbReference type="VEuPathDB" id="VectorBase:LLOJ005913"/>
<dbReference type="SMART" id="SM00849">
    <property type="entry name" value="Lactamase_B"/>
    <property type="match status" value="1"/>
</dbReference>
<dbReference type="SUPFAM" id="SSF56281">
    <property type="entry name" value="Metallo-hydrolase/oxidoreductase"/>
    <property type="match status" value="1"/>
</dbReference>
<evidence type="ECO:0000313" key="13">
    <source>
        <dbReference type="Proteomes" id="UP000092461"/>
    </source>
</evidence>
<evidence type="ECO:0000313" key="11">
    <source>
        <dbReference type="EMBL" id="MBC1174236.1"/>
    </source>
</evidence>
<dbReference type="EMBL" id="GITU01005533">
    <property type="protein sequence ID" value="MBC1174236.1"/>
    <property type="molecule type" value="Transcribed_RNA"/>
</dbReference>
<dbReference type="AlphaFoldDB" id="A0A1B0CMM5"/>
<dbReference type="EC" id="3.1.2.6" evidence="5"/>
<keyword evidence="8" id="KW-0862">Zinc</keyword>
<comment type="similarity">
    <text evidence="4">Belongs to the metallo-beta-lactamase superfamily. Glyoxalase II family.</text>
</comment>
<keyword evidence="13" id="KW-1185">Reference proteome</keyword>
<dbReference type="InterPro" id="IPR017782">
    <property type="entry name" value="Hydroxyacylglutathione_Hdrlase"/>
</dbReference>
<name>A0A1B0CMM5_LUTLO</name>
<dbReference type="InterPro" id="IPR001279">
    <property type="entry name" value="Metallo-B-lactamas"/>
</dbReference>
<evidence type="ECO:0000256" key="3">
    <source>
        <dbReference type="ARBA" id="ARBA00004963"/>
    </source>
</evidence>
<feature type="domain" description="Metallo-beta-lactamase" evidence="10">
    <location>
        <begin position="57"/>
        <end position="218"/>
    </location>
</feature>
<evidence type="ECO:0000256" key="1">
    <source>
        <dbReference type="ARBA" id="ARBA00001623"/>
    </source>
</evidence>
<evidence type="ECO:0000313" key="12">
    <source>
        <dbReference type="EnsemblMetazoa" id="LLOJ005913-PA"/>
    </source>
</evidence>
<dbReference type="Proteomes" id="UP000092461">
    <property type="component" value="Unassembled WGS sequence"/>
</dbReference>
<dbReference type="NCBIfam" id="TIGR03413">
    <property type="entry name" value="GSH_gloB"/>
    <property type="match status" value="1"/>
</dbReference>
<keyword evidence="7" id="KW-0378">Hydrolase</keyword>
<evidence type="ECO:0000256" key="9">
    <source>
        <dbReference type="ARBA" id="ARBA00031044"/>
    </source>
</evidence>
<comment type="catalytic activity">
    <reaction evidence="1">
        <text>an S-(2-hydroxyacyl)glutathione + H2O = a 2-hydroxy carboxylate + glutathione + H(+)</text>
        <dbReference type="Rhea" id="RHEA:21864"/>
        <dbReference type="ChEBI" id="CHEBI:15377"/>
        <dbReference type="ChEBI" id="CHEBI:15378"/>
        <dbReference type="ChEBI" id="CHEBI:57925"/>
        <dbReference type="ChEBI" id="CHEBI:58896"/>
        <dbReference type="ChEBI" id="CHEBI:71261"/>
        <dbReference type="EC" id="3.1.2.6"/>
    </reaction>
</comment>
<sequence>MSSFLLRKLPNGVTQKLTQSYFTVQTWLNVGFRGTHSIPDHIKLTTMDVKILPALQDNYMYLIVDKATKDAAIVDPVDPPSVLQAVEEEKVNLVKVLTTHHHWDHAGGNEKLVKDFQKGPLEVFGGDDRIGALTKKVGDGDTFKIGNLSVRCLFTPCHTTGHICYYVQSNDEGAVFTGDTLFSAGCGRFFEGTPEQMYAALVDKLSALPDETKVFCGHEYTASNLKYAKHVEPANPAVEERIQWTKERRDAKLPTVPSTIGAEKSFNPFMRVNEKSVQEHANASDGVTTMGFLRREKDSFKA</sequence>
<dbReference type="GO" id="GO:0019243">
    <property type="term" value="P:methylglyoxal catabolic process to D-lactate via S-lactoyl-glutathione"/>
    <property type="evidence" value="ECO:0007669"/>
    <property type="project" value="InterPro"/>
</dbReference>
<evidence type="ECO:0000256" key="7">
    <source>
        <dbReference type="ARBA" id="ARBA00022801"/>
    </source>
</evidence>
<organism evidence="12 13">
    <name type="scientific">Lutzomyia longipalpis</name>
    <name type="common">Sand fly</name>
    <dbReference type="NCBI Taxonomy" id="7200"/>
    <lineage>
        <taxon>Eukaryota</taxon>
        <taxon>Metazoa</taxon>
        <taxon>Ecdysozoa</taxon>
        <taxon>Arthropoda</taxon>
        <taxon>Hexapoda</taxon>
        <taxon>Insecta</taxon>
        <taxon>Pterygota</taxon>
        <taxon>Neoptera</taxon>
        <taxon>Endopterygota</taxon>
        <taxon>Diptera</taxon>
        <taxon>Nematocera</taxon>
        <taxon>Psychodoidea</taxon>
        <taxon>Psychodidae</taxon>
        <taxon>Lutzomyia</taxon>
        <taxon>Lutzomyia</taxon>
    </lineage>
</organism>
<dbReference type="EMBL" id="AJWK01018979">
    <property type="status" value="NOT_ANNOTATED_CDS"/>
    <property type="molecule type" value="Genomic_DNA"/>
</dbReference>
<dbReference type="GO" id="GO:0004416">
    <property type="term" value="F:hydroxyacylglutathione hydrolase activity"/>
    <property type="evidence" value="ECO:0007669"/>
    <property type="project" value="UniProtKB-EC"/>
</dbReference>
<reference evidence="12" key="3">
    <citation type="submission" date="2020-05" db="UniProtKB">
        <authorList>
            <consortium name="EnsemblMetazoa"/>
        </authorList>
    </citation>
    <scope>IDENTIFICATION</scope>
    <source>
        <strain evidence="12">Jacobina</strain>
    </source>
</reference>
<protein>
    <recommendedName>
        <fullName evidence="5">hydroxyacylglutathione hydrolase</fullName>
        <ecNumber evidence="5">3.1.2.6</ecNumber>
    </recommendedName>
    <alternativeName>
        <fullName evidence="9">Glyoxalase II</fullName>
    </alternativeName>
</protein>
<reference evidence="13" key="1">
    <citation type="submission" date="2012-05" db="EMBL/GenBank/DDBJ databases">
        <title>Whole Genome Assembly of Lutzomyia longipalpis.</title>
        <authorList>
            <person name="Richards S."/>
            <person name="Qu C."/>
            <person name="Dillon R."/>
            <person name="Worley K."/>
            <person name="Scherer S."/>
            <person name="Batterton M."/>
            <person name="Taylor A."/>
            <person name="Hawes A."/>
            <person name="Hernandez B."/>
            <person name="Kovar C."/>
            <person name="Mandapat C."/>
            <person name="Pham C."/>
            <person name="Qu C."/>
            <person name="Jing C."/>
            <person name="Bess C."/>
            <person name="Bandaranaike D."/>
            <person name="Ngo D."/>
            <person name="Ongeri F."/>
            <person name="Arias F."/>
            <person name="Lara F."/>
            <person name="Weissenberger G."/>
            <person name="Kamau G."/>
            <person name="Han H."/>
            <person name="Shen H."/>
            <person name="Dinh H."/>
            <person name="Khalil I."/>
            <person name="Jones J."/>
            <person name="Shafer J."/>
            <person name="Jayaseelan J."/>
            <person name="Quiroz J."/>
            <person name="Blankenburg K."/>
            <person name="Nguyen L."/>
            <person name="Jackson L."/>
            <person name="Francisco L."/>
            <person name="Tang L.-Y."/>
            <person name="Pu L.-L."/>
            <person name="Perales L."/>
            <person name="Lorensuhewa L."/>
            <person name="Munidasa M."/>
            <person name="Coyle M."/>
            <person name="Taylor M."/>
            <person name="Puazo M."/>
            <person name="Firestine M."/>
            <person name="Scheel M."/>
            <person name="Javaid M."/>
            <person name="Wang M."/>
            <person name="Li M."/>
            <person name="Tabassum N."/>
            <person name="Saada N."/>
            <person name="Osuji N."/>
            <person name="Aqrawi P."/>
            <person name="Fu Q."/>
            <person name="Thornton R."/>
            <person name="Raj R."/>
            <person name="Goodspeed R."/>
            <person name="Mata R."/>
            <person name="Najjar R."/>
            <person name="Gubbala S."/>
            <person name="Lee S."/>
            <person name="Denson S."/>
            <person name="Patil S."/>
            <person name="Macmil S."/>
            <person name="Qi S."/>
            <person name="Matskevitch T."/>
            <person name="Palculict T."/>
            <person name="Mathew T."/>
            <person name="Vee V."/>
            <person name="Velamala V."/>
            <person name="Korchina V."/>
            <person name="Cai W."/>
            <person name="Liu W."/>
            <person name="Dai W."/>
            <person name="Zou X."/>
            <person name="Zhu Y."/>
            <person name="Zhang Y."/>
            <person name="Wu Y.-Q."/>
            <person name="Xin Y."/>
            <person name="Nazarath L."/>
            <person name="Kovar C."/>
            <person name="Han Y."/>
            <person name="Muzny D."/>
            <person name="Gibbs R."/>
        </authorList>
    </citation>
    <scope>NUCLEOTIDE SEQUENCE [LARGE SCALE GENOMIC DNA]</scope>
    <source>
        <strain evidence="13">Jacobina</strain>
    </source>
</reference>
<dbReference type="GO" id="GO:0046872">
    <property type="term" value="F:metal ion binding"/>
    <property type="evidence" value="ECO:0007669"/>
    <property type="project" value="UniProtKB-KW"/>
</dbReference>
<dbReference type="InterPro" id="IPR032282">
    <property type="entry name" value="HAGH_C"/>
</dbReference>
<dbReference type="PANTHER" id="PTHR11935">
    <property type="entry name" value="BETA LACTAMASE DOMAIN"/>
    <property type="match status" value="1"/>
</dbReference>
<dbReference type="EnsemblMetazoa" id="LLOJ005913-RA">
    <property type="protein sequence ID" value="LLOJ005913-PA"/>
    <property type="gene ID" value="LLOJ005913"/>
</dbReference>
<comment type="cofactor">
    <cofactor evidence="2">
        <name>Zn(2+)</name>
        <dbReference type="ChEBI" id="CHEBI:29105"/>
    </cofactor>
</comment>
<accession>A0A1B0CMM5</accession>
<comment type="pathway">
    <text evidence="3">Secondary metabolite metabolism; methylglyoxal degradation; (R)-lactate from methylglyoxal: step 2/2.</text>
</comment>
<evidence type="ECO:0000256" key="4">
    <source>
        <dbReference type="ARBA" id="ARBA00006759"/>
    </source>
</evidence>
<dbReference type="InterPro" id="IPR036866">
    <property type="entry name" value="RibonucZ/Hydroxyglut_hydro"/>
</dbReference>
<dbReference type="CDD" id="cd07723">
    <property type="entry name" value="hydroxyacylglutathione_hydrolase_MBL-fold"/>
    <property type="match status" value="1"/>
</dbReference>
<reference evidence="11" key="2">
    <citation type="journal article" date="2020" name="BMC">
        <title>Leishmania infection induces a limited differential gene expression in the sand fly midgut.</title>
        <authorList>
            <person name="Coutinho-Abreu I.V."/>
            <person name="Serafim T.D."/>
            <person name="Meneses C."/>
            <person name="Kamhawi S."/>
            <person name="Oliveira F."/>
            <person name="Valenzuela J.G."/>
        </authorList>
    </citation>
    <scope>NUCLEOTIDE SEQUENCE</scope>
    <source>
        <strain evidence="11">Jacobina</strain>
        <tissue evidence="11">Midgut</tissue>
    </source>
</reference>
<dbReference type="Pfam" id="PF16123">
    <property type="entry name" value="HAGH_C"/>
    <property type="match status" value="1"/>
</dbReference>
<dbReference type="PIRSF" id="PIRSF005457">
    <property type="entry name" value="Glx"/>
    <property type="match status" value="1"/>
</dbReference>
<dbReference type="FunFam" id="3.60.15.10:FF:000019">
    <property type="entry name" value="Hydroxyacylglutathione hydrolase, mitochondrial"/>
    <property type="match status" value="1"/>
</dbReference>
<dbReference type="VEuPathDB" id="VectorBase:LLONM1_001589"/>